<dbReference type="EMBL" id="DVMW01000018">
    <property type="protein sequence ID" value="HIU35364.1"/>
    <property type="molecule type" value="Genomic_DNA"/>
</dbReference>
<dbReference type="PANTHER" id="PTHR43799">
    <property type="entry name" value="AMINOTRANSFERASE, PUTATIVE-RELATED"/>
    <property type="match status" value="1"/>
</dbReference>
<name>A0A9D1LD70_9FIRM</name>
<keyword evidence="2" id="KW-0808">Transferase</keyword>
<protein>
    <submittedName>
        <fullName evidence="2">Aminotransferase class I/II-fold pyridoxal phosphate-dependent enzyme</fullName>
    </submittedName>
</protein>
<dbReference type="SUPFAM" id="SSF53383">
    <property type="entry name" value="PLP-dependent transferases"/>
    <property type="match status" value="1"/>
</dbReference>
<dbReference type="Pfam" id="PF12897">
    <property type="entry name" value="Asp_aminotransf"/>
    <property type="match status" value="1"/>
</dbReference>
<dbReference type="InterPro" id="IPR015421">
    <property type="entry name" value="PyrdxlP-dep_Trfase_major"/>
</dbReference>
<dbReference type="Gene3D" id="3.40.640.10">
    <property type="entry name" value="Type I PLP-dependent aspartate aminotransferase-like (Major domain)"/>
    <property type="match status" value="1"/>
</dbReference>
<reference evidence="2" key="2">
    <citation type="journal article" date="2021" name="PeerJ">
        <title>Extensive microbial diversity within the chicken gut microbiome revealed by metagenomics and culture.</title>
        <authorList>
            <person name="Gilroy R."/>
            <person name="Ravi A."/>
            <person name="Getino M."/>
            <person name="Pursley I."/>
            <person name="Horton D.L."/>
            <person name="Alikhan N.F."/>
            <person name="Baker D."/>
            <person name="Gharbi K."/>
            <person name="Hall N."/>
            <person name="Watson M."/>
            <person name="Adriaenssens E.M."/>
            <person name="Foster-Nyarko E."/>
            <person name="Jarju S."/>
            <person name="Secka A."/>
            <person name="Antonio M."/>
            <person name="Oren A."/>
            <person name="Chaudhuri R.R."/>
            <person name="La Ragione R."/>
            <person name="Hildebrand F."/>
            <person name="Pallen M.J."/>
        </authorList>
    </citation>
    <scope>NUCLEOTIDE SEQUENCE</scope>
    <source>
        <strain evidence="2">ChiGjej1B1-19959</strain>
    </source>
</reference>
<accession>A0A9D1LD70</accession>
<gene>
    <name evidence="2" type="ORF">IAC53_01985</name>
</gene>
<keyword evidence="1" id="KW-0175">Coiled coil</keyword>
<keyword evidence="2" id="KW-0032">Aminotransferase</keyword>
<dbReference type="InterPro" id="IPR015424">
    <property type="entry name" value="PyrdxlP-dep_Trfase"/>
</dbReference>
<dbReference type="PANTHER" id="PTHR43799:SF1">
    <property type="entry name" value="ASPARTATE AMINOTRANSFERASE"/>
    <property type="match status" value="1"/>
</dbReference>
<dbReference type="GO" id="GO:0004069">
    <property type="term" value="F:L-aspartate:2-oxoglutarate aminotransferase activity"/>
    <property type="evidence" value="ECO:0007669"/>
    <property type="project" value="InterPro"/>
</dbReference>
<dbReference type="InterPro" id="IPR015422">
    <property type="entry name" value="PyrdxlP-dep_Trfase_small"/>
</dbReference>
<dbReference type="InterPro" id="IPR024551">
    <property type="entry name" value="AspAT_Ic"/>
</dbReference>
<dbReference type="CDD" id="cd00609">
    <property type="entry name" value="AAT_like"/>
    <property type="match status" value="1"/>
</dbReference>
<feature type="coiled-coil region" evidence="1">
    <location>
        <begin position="1"/>
        <end position="31"/>
    </location>
</feature>
<comment type="caution">
    <text evidence="2">The sequence shown here is derived from an EMBL/GenBank/DDBJ whole genome shotgun (WGS) entry which is preliminary data.</text>
</comment>
<sequence length="425" mass="47021">MQYAEMTSQQLAEERKKAEAEFAQMKKLNLKLDMSRGKPGADQLDLSMDMLKEIIGVCDCKAANGFDCRNYGVLEGLPECRALFAEILEVPAENVIVGGASSLNLMFDYIAQCMTKGVGGEAPWAKQGNIKFICNVPGYDRHFTICEHFGIEMLSVEMTENGPDVEKIRELVKDPLVKGIFCVPKYSNPDGITYSDDTVRALAALTPAAKDFRVIWDNAYVVHDLNDHPDSLLNIFEACKAYGSEDMFVEFTSTSKITFPGAGVSALAASQANIREIRARLAMQTISYDKMNQLRHVKFLKNAAGVRAHMKKHAAILAPKFQIVLDALDRELRENNLGRWTVPNGGYFISLNTTQCSAKRVGELCREMGVVLTSVGATYPYGVDPADRNIRIAPTYPSVEELKKAVEVLCLAVRLATLENLTKKV</sequence>
<organism evidence="2 3">
    <name type="scientific">Candidatus Fimenecus excrementigallinarum</name>
    <dbReference type="NCBI Taxonomy" id="2840816"/>
    <lineage>
        <taxon>Bacteria</taxon>
        <taxon>Bacillati</taxon>
        <taxon>Bacillota</taxon>
        <taxon>Clostridia</taxon>
        <taxon>Candidatus Fimenecus</taxon>
    </lineage>
</organism>
<evidence type="ECO:0000313" key="3">
    <source>
        <dbReference type="Proteomes" id="UP000824071"/>
    </source>
</evidence>
<evidence type="ECO:0000313" key="2">
    <source>
        <dbReference type="EMBL" id="HIU35364.1"/>
    </source>
</evidence>
<dbReference type="Proteomes" id="UP000824071">
    <property type="component" value="Unassembled WGS sequence"/>
</dbReference>
<reference evidence="2" key="1">
    <citation type="submission" date="2020-10" db="EMBL/GenBank/DDBJ databases">
        <authorList>
            <person name="Gilroy R."/>
        </authorList>
    </citation>
    <scope>NUCLEOTIDE SEQUENCE</scope>
    <source>
        <strain evidence="2">ChiGjej1B1-19959</strain>
    </source>
</reference>
<evidence type="ECO:0000256" key="1">
    <source>
        <dbReference type="SAM" id="Coils"/>
    </source>
</evidence>
<dbReference type="AlphaFoldDB" id="A0A9D1LD70"/>
<proteinExistence type="predicted"/>
<dbReference type="Gene3D" id="3.90.1150.10">
    <property type="entry name" value="Aspartate Aminotransferase, domain 1"/>
    <property type="match status" value="1"/>
</dbReference>